<feature type="compositionally biased region" description="Low complexity" evidence="2">
    <location>
        <begin position="200"/>
        <end position="211"/>
    </location>
</feature>
<feature type="compositionally biased region" description="Low complexity" evidence="2">
    <location>
        <begin position="129"/>
        <end position="139"/>
    </location>
</feature>
<comment type="caution">
    <text evidence="4">The sequence shown here is derived from an EMBL/GenBank/DDBJ whole genome shotgun (WGS) entry which is preliminary data.</text>
</comment>
<dbReference type="InterPro" id="IPR008936">
    <property type="entry name" value="Rho_GTPase_activation_prot"/>
</dbReference>
<organism evidence="4 5">
    <name type="scientific">Trichogramma kaykai</name>
    <dbReference type="NCBI Taxonomy" id="54128"/>
    <lineage>
        <taxon>Eukaryota</taxon>
        <taxon>Metazoa</taxon>
        <taxon>Ecdysozoa</taxon>
        <taxon>Arthropoda</taxon>
        <taxon>Hexapoda</taxon>
        <taxon>Insecta</taxon>
        <taxon>Pterygota</taxon>
        <taxon>Neoptera</taxon>
        <taxon>Endopterygota</taxon>
        <taxon>Hymenoptera</taxon>
        <taxon>Apocrita</taxon>
        <taxon>Proctotrupomorpha</taxon>
        <taxon>Chalcidoidea</taxon>
        <taxon>Trichogrammatidae</taxon>
        <taxon>Trichogramma</taxon>
    </lineage>
</organism>
<dbReference type="Pfam" id="PF00620">
    <property type="entry name" value="RhoGAP"/>
    <property type="match status" value="1"/>
</dbReference>
<dbReference type="Gene3D" id="1.10.555.10">
    <property type="entry name" value="Rho GTPase activation protein"/>
    <property type="match status" value="1"/>
</dbReference>
<dbReference type="GO" id="GO:0005096">
    <property type="term" value="F:GTPase activator activity"/>
    <property type="evidence" value="ECO:0007669"/>
    <property type="project" value="UniProtKB-KW"/>
</dbReference>
<feature type="region of interest" description="Disordered" evidence="2">
    <location>
        <begin position="126"/>
        <end position="173"/>
    </location>
</feature>
<dbReference type="AlphaFoldDB" id="A0ABD2WBQ9"/>
<dbReference type="EMBL" id="JBJJXI010000117">
    <property type="protein sequence ID" value="KAL3390407.1"/>
    <property type="molecule type" value="Genomic_DNA"/>
</dbReference>
<dbReference type="PANTHER" id="PTHR14963">
    <property type="entry name" value="RHO GTPASE ACTIVATING PROTEIN 18,19-RELATED"/>
    <property type="match status" value="1"/>
</dbReference>
<feature type="region of interest" description="Disordered" evidence="2">
    <location>
        <begin position="295"/>
        <end position="320"/>
    </location>
</feature>
<reference evidence="4 5" key="1">
    <citation type="journal article" date="2024" name="bioRxiv">
        <title>A reference genome for Trichogramma kaykai: A tiny desert-dwelling parasitoid wasp with competing sex-ratio distorters.</title>
        <authorList>
            <person name="Culotta J."/>
            <person name="Lindsey A.R."/>
        </authorList>
    </citation>
    <scope>NUCLEOTIDE SEQUENCE [LARGE SCALE GENOMIC DNA]</scope>
    <source>
        <strain evidence="4 5">KSX58</strain>
    </source>
</reference>
<dbReference type="SMART" id="SM00324">
    <property type="entry name" value="RhoGAP"/>
    <property type="match status" value="1"/>
</dbReference>
<feature type="domain" description="Rho-GAP" evidence="3">
    <location>
        <begin position="402"/>
        <end position="608"/>
    </location>
</feature>
<name>A0ABD2WBQ9_9HYME</name>
<feature type="region of interest" description="Disordered" evidence="2">
    <location>
        <begin position="192"/>
        <end position="211"/>
    </location>
</feature>
<dbReference type="FunFam" id="1.10.555.10:FF:000067">
    <property type="entry name" value="Rho GTPase-activating protein conundrum"/>
    <property type="match status" value="1"/>
</dbReference>
<keyword evidence="1" id="KW-0343">GTPase activation</keyword>
<evidence type="ECO:0000313" key="4">
    <source>
        <dbReference type="EMBL" id="KAL3390407.1"/>
    </source>
</evidence>
<proteinExistence type="predicted"/>
<dbReference type="SUPFAM" id="SSF48350">
    <property type="entry name" value="GTPase activation domain, GAP"/>
    <property type="match status" value="1"/>
</dbReference>
<evidence type="ECO:0000313" key="5">
    <source>
        <dbReference type="Proteomes" id="UP001627154"/>
    </source>
</evidence>
<dbReference type="InterPro" id="IPR000198">
    <property type="entry name" value="RhoGAP_dom"/>
</dbReference>
<gene>
    <name evidence="4" type="ORF">TKK_014575</name>
</gene>
<evidence type="ECO:0000256" key="1">
    <source>
        <dbReference type="ARBA" id="ARBA00022468"/>
    </source>
</evidence>
<protein>
    <recommendedName>
        <fullName evidence="3">Rho-GAP domain-containing protein</fullName>
    </recommendedName>
</protein>
<feature type="compositionally biased region" description="Low complexity" evidence="2">
    <location>
        <begin position="155"/>
        <end position="170"/>
    </location>
</feature>
<dbReference type="PANTHER" id="PTHR14963:SF1">
    <property type="entry name" value="RHO GTPASE-ACTIVATING PROTEIN CONUNDRUM"/>
    <property type="match status" value="1"/>
</dbReference>
<accession>A0ABD2WBQ9</accession>
<dbReference type="Proteomes" id="UP001627154">
    <property type="component" value="Unassembled WGS sequence"/>
</dbReference>
<dbReference type="PROSITE" id="PS50238">
    <property type="entry name" value="RHOGAP"/>
    <property type="match status" value="1"/>
</dbReference>
<sequence length="635" mass="71985">MDKNNPSNISATNTNPHDCWEIYQKVLEETKSLEDFLDEENCPKNFDDGEAEAEWLKAAGLGQLVEPWKQGREIQPEELGAALRSLSFAQAEAVKKRVNSLNHTVKQKYNQRQKVKKPDIRYVFKESEASSTGTRSRSATPDSLDSIPGETLENSISLSPSSASSVNVSTSHHESSHVPSFVSVFHRHTNDNKEGIGKLSSPSTNSPSSSLPVHEIFRRSGHWSHRGDIAGGDSEGIKLTAYQKLGTIHLSRSTIQRLNESDPSQVANGDLEKNKSKNITLRNLNNHATITRSHSSLYGSNKVKEGNPETRPLNRTSSHGHLSFEEMCKANEAKNNQWNPMDMSLDDNYTQQDIQLLSQRDFTKLQPLLWLELTSVFDKYNLPLFKRKPNKRKRKCGNVFGVSLSTLLLRDSQLQNDESNVPLVFQKILHELTTRGVTEEGILRVGGHKQKVEISCKELEADFFSKPQEIDILIKRTPCHDLSVILKKLLRDLPQPLLTVELIDAFYQTHGVKNPNDLAYSLNLLVLLLPVENRCTLKELLTFFKLVIENQCSNKMTIHNVAMIVAPSLFPPRYIYPRDERDLSAQVNKAAMCCQVTESIIMNYDKLWDVPSQLINQLHQQTKEEHSRRMKKKHL</sequence>
<keyword evidence="5" id="KW-1185">Reference proteome</keyword>
<evidence type="ECO:0000256" key="2">
    <source>
        <dbReference type="SAM" id="MobiDB-lite"/>
    </source>
</evidence>
<evidence type="ECO:0000259" key="3">
    <source>
        <dbReference type="PROSITE" id="PS50238"/>
    </source>
</evidence>